<gene>
    <name evidence="1" type="ORF">GCM10009742_77290</name>
</gene>
<proteinExistence type="predicted"/>
<reference evidence="1 2" key="1">
    <citation type="journal article" date="2019" name="Int. J. Syst. Evol. Microbiol.">
        <title>The Global Catalogue of Microorganisms (GCM) 10K type strain sequencing project: providing services to taxonomists for standard genome sequencing and annotation.</title>
        <authorList>
            <consortium name="The Broad Institute Genomics Platform"/>
            <consortium name="The Broad Institute Genome Sequencing Center for Infectious Disease"/>
            <person name="Wu L."/>
            <person name="Ma J."/>
        </authorList>
    </citation>
    <scope>NUCLEOTIDE SEQUENCE [LARGE SCALE GENOMIC DNA]</scope>
    <source>
        <strain evidence="1 2">JCM 14304</strain>
    </source>
</reference>
<evidence type="ECO:0000313" key="1">
    <source>
        <dbReference type="EMBL" id="GAA1614467.1"/>
    </source>
</evidence>
<name>A0ABN2EQS6_9ACTN</name>
<sequence length="62" mass="7489">MKRFWRLVYRISPWHRGYSEGWNDGVRMAVIELRDLLREATDVVPNRDLRVLHDRLHSEVGD</sequence>
<dbReference type="RefSeq" id="WP_344201230.1">
    <property type="nucleotide sequence ID" value="NZ_BAAAND010000013.1"/>
</dbReference>
<comment type="caution">
    <text evidence="1">The sequence shown here is derived from an EMBL/GenBank/DDBJ whole genome shotgun (WGS) entry which is preliminary data.</text>
</comment>
<dbReference type="EMBL" id="BAAAND010000013">
    <property type="protein sequence ID" value="GAA1614467.1"/>
    <property type="molecule type" value="Genomic_DNA"/>
</dbReference>
<dbReference type="Proteomes" id="UP001500190">
    <property type="component" value="Unassembled WGS sequence"/>
</dbReference>
<keyword evidence="2" id="KW-1185">Reference proteome</keyword>
<organism evidence="1 2">
    <name type="scientific">Kribbella karoonensis</name>
    <dbReference type="NCBI Taxonomy" id="324851"/>
    <lineage>
        <taxon>Bacteria</taxon>
        <taxon>Bacillati</taxon>
        <taxon>Actinomycetota</taxon>
        <taxon>Actinomycetes</taxon>
        <taxon>Propionibacteriales</taxon>
        <taxon>Kribbellaceae</taxon>
        <taxon>Kribbella</taxon>
    </lineage>
</organism>
<protein>
    <submittedName>
        <fullName evidence="1">Uncharacterized protein</fullName>
    </submittedName>
</protein>
<evidence type="ECO:0000313" key="2">
    <source>
        <dbReference type="Proteomes" id="UP001500190"/>
    </source>
</evidence>
<accession>A0ABN2EQS6</accession>